<evidence type="ECO:0000313" key="4">
    <source>
        <dbReference type="Proteomes" id="UP000521227"/>
    </source>
</evidence>
<evidence type="ECO:0000256" key="2">
    <source>
        <dbReference type="SAM" id="SignalP"/>
    </source>
</evidence>
<keyword evidence="2" id="KW-0732">Signal</keyword>
<feature type="compositionally biased region" description="Low complexity" evidence="1">
    <location>
        <begin position="32"/>
        <end position="50"/>
    </location>
</feature>
<feature type="region of interest" description="Disordered" evidence="1">
    <location>
        <begin position="28"/>
        <end position="82"/>
    </location>
</feature>
<proteinExistence type="predicted"/>
<sequence>MLRRKSIALSLISLTMVSGGLALDQTTTLPPGAQTAQTDKQDAATQATGAIPSKSEPINAAPVQPAEATSAPAPVPLSQAEQKAADNKAALDALLAEATALKTSYENLRRSRNKTPVSLSTFRSMELRLQMAAAADPANAPALDMANAMRMIQYAILQPSVQIAAVANRELYAHEMGQRMRDDGMKVVASGRGNSTVRFVSPQMTRQMAMQLVETAKIPEQARALQFRRVVFSSGRRSWTYDVARGRLR</sequence>
<dbReference type="RefSeq" id="WP_347339947.1">
    <property type="nucleotide sequence ID" value="NZ_JACHIJ010000002.1"/>
</dbReference>
<name>A0A840N0G1_9BRAD</name>
<gene>
    <name evidence="3" type="ORF">HNQ36_001412</name>
</gene>
<dbReference type="AlphaFoldDB" id="A0A840N0G1"/>
<comment type="caution">
    <text evidence="3">The sequence shown here is derived from an EMBL/GenBank/DDBJ whole genome shotgun (WGS) entry which is preliminary data.</text>
</comment>
<organism evidence="3 4">
    <name type="scientific">Afipia massiliensis</name>
    <dbReference type="NCBI Taxonomy" id="211460"/>
    <lineage>
        <taxon>Bacteria</taxon>
        <taxon>Pseudomonadati</taxon>
        <taxon>Pseudomonadota</taxon>
        <taxon>Alphaproteobacteria</taxon>
        <taxon>Hyphomicrobiales</taxon>
        <taxon>Nitrobacteraceae</taxon>
        <taxon>Afipia</taxon>
    </lineage>
</organism>
<feature type="chain" id="PRO_5032779318" evidence="2">
    <location>
        <begin position="23"/>
        <end position="249"/>
    </location>
</feature>
<protein>
    <submittedName>
        <fullName evidence="3">Uncharacterized protein</fullName>
    </submittedName>
</protein>
<reference evidence="3 4" key="1">
    <citation type="submission" date="2020-08" db="EMBL/GenBank/DDBJ databases">
        <title>Genomic Encyclopedia of Type Strains, Phase IV (KMG-IV): sequencing the most valuable type-strain genomes for metagenomic binning, comparative biology and taxonomic classification.</title>
        <authorList>
            <person name="Goeker M."/>
        </authorList>
    </citation>
    <scope>NUCLEOTIDE SEQUENCE [LARGE SCALE GENOMIC DNA]</scope>
    <source>
        <strain evidence="3 4">DSM 17498</strain>
    </source>
</reference>
<dbReference type="Proteomes" id="UP000521227">
    <property type="component" value="Unassembled WGS sequence"/>
</dbReference>
<evidence type="ECO:0000313" key="3">
    <source>
        <dbReference type="EMBL" id="MBB5051458.1"/>
    </source>
</evidence>
<dbReference type="EMBL" id="JACHIJ010000002">
    <property type="protein sequence ID" value="MBB5051458.1"/>
    <property type="molecule type" value="Genomic_DNA"/>
</dbReference>
<accession>A0A840N0G1</accession>
<evidence type="ECO:0000256" key="1">
    <source>
        <dbReference type="SAM" id="MobiDB-lite"/>
    </source>
</evidence>
<feature type="signal peptide" evidence="2">
    <location>
        <begin position="1"/>
        <end position="22"/>
    </location>
</feature>